<evidence type="ECO:0000256" key="1">
    <source>
        <dbReference type="SAM" id="MobiDB-lite"/>
    </source>
</evidence>
<evidence type="ECO:0000313" key="4">
    <source>
        <dbReference type="Proteomes" id="UP000290975"/>
    </source>
</evidence>
<reference evidence="3 4" key="1">
    <citation type="submission" date="2014-12" db="EMBL/GenBank/DDBJ databases">
        <title>Whole genome sequencing of Sphingobium xenophagum OW59.</title>
        <authorList>
            <person name="Ohta Y."/>
            <person name="Nishi S."/>
            <person name="Hatada Y."/>
        </authorList>
    </citation>
    <scope>NUCLEOTIDE SEQUENCE [LARGE SCALE GENOMIC DNA]</scope>
    <source>
        <strain evidence="3 4">OW59</strain>
    </source>
</reference>
<feature type="region of interest" description="Disordered" evidence="1">
    <location>
        <begin position="46"/>
        <end position="67"/>
    </location>
</feature>
<keyword evidence="4" id="KW-1185">Reference proteome</keyword>
<dbReference type="Proteomes" id="UP000290975">
    <property type="component" value="Unassembled WGS sequence"/>
</dbReference>
<feature type="transmembrane region" description="Helical" evidence="2">
    <location>
        <begin position="113"/>
        <end position="138"/>
    </location>
</feature>
<accession>A0A401J2X0</accession>
<keyword evidence="2" id="KW-0472">Membrane</keyword>
<evidence type="ECO:0000313" key="3">
    <source>
        <dbReference type="EMBL" id="GBH30958.1"/>
    </source>
</evidence>
<keyword evidence="2" id="KW-0812">Transmembrane</keyword>
<keyword evidence="2" id="KW-1133">Transmembrane helix</keyword>
<organism evidence="3 4">
    <name type="scientific">Sphingobium xenophagum</name>
    <dbReference type="NCBI Taxonomy" id="121428"/>
    <lineage>
        <taxon>Bacteria</taxon>
        <taxon>Pseudomonadati</taxon>
        <taxon>Pseudomonadota</taxon>
        <taxon>Alphaproteobacteria</taxon>
        <taxon>Sphingomonadales</taxon>
        <taxon>Sphingomonadaceae</taxon>
        <taxon>Sphingobium</taxon>
    </lineage>
</organism>
<proteinExistence type="predicted"/>
<evidence type="ECO:0000256" key="2">
    <source>
        <dbReference type="SAM" id="Phobius"/>
    </source>
</evidence>
<dbReference type="EMBL" id="BBQY01000008">
    <property type="protein sequence ID" value="GBH30958.1"/>
    <property type="molecule type" value="Genomic_DNA"/>
</dbReference>
<name>A0A401J2X0_SPHXE</name>
<comment type="caution">
    <text evidence="3">The sequence shown here is derived from an EMBL/GenBank/DDBJ whole genome shotgun (WGS) entry which is preliminary data.</text>
</comment>
<dbReference type="AlphaFoldDB" id="A0A401J2X0"/>
<feature type="transmembrane region" description="Helical" evidence="2">
    <location>
        <begin position="89"/>
        <end position="107"/>
    </location>
</feature>
<feature type="compositionally biased region" description="Basic and acidic residues" evidence="1">
    <location>
        <begin position="46"/>
        <end position="61"/>
    </location>
</feature>
<protein>
    <submittedName>
        <fullName evidence="3">Uncharacterized protein</fullName>
    </submittedName>
</protein>
<sequence length="194" mass="22380">MRFAKIGAWVPSDQLSAIIQGEERGRVNALILGVIFYLRNPGRDSIDQKEHRMSGTDDKPIPGEPPQTPDLLKPEAAHWLWRQWYAKSWWTAAAIFWLIAFFAPNLALNAEHITPIILLFHPFLIVPVLGFGFFRAWIRYHFEVKAEHEPDSSARHVHQFPRMDSTDPTDSSFYGHPGNPLSEAWRNEHVRGIY</sequence>
<gene>
    <name evidence="3" type="ORF">MBESOW_P2214</name>
</gene>